<name>A0A7C9ARP2_OPUST</name>
<accession>A0A7C9ARP2</accession>
<organism evidence="1">
    <name type="scientific">Opuntia streptacantha</name>
    <name type="common">Prickly pear cactus</name>
    <name type="synonym">Opuntia cardona</name>
    <dbReference type="NCBI Taxonomy" id="393608"/>
    <lineage>
        <taxon>Eukaryota</taxon>
        <taxon>Viridiplantae</taxon>
        <taxon>Streptophyta</taxon>
        <taxon>Embryophyta</taxon>
        <taxon>Tracheophyta</taxon>
        <taxon>Spermatophyta</taxon>
        <taxon>Magnoliopsida</taxon>
        <taxon>eudicotyledons</taxon>
        <taxon>Gunneridae</taxon>
        <taxon>Pentapetalae</taxon>
        <taxon>Caryophyllales</taxon>
        <taxon>Cactineae</taxon>
        <taxon>Cactaceae</taxon>
        <taxon>Opuntioideae</taxon>
        <taxon>Opuntia</taxon>
    </lineage>
</organism>
<proteinExistence type="predicted"/>
<dbReference type="EMBL" id="GISG01259345">
    <property type="protein sequence ID" value="MBA4673557.1"/>
    <property type="molecule type" value="Transcribed_RNA"/>
</dbReference>
<reference evidence="1" key="2">
    <citation type="submission" date="2020-07" db="EMBL/GenBank/DDBJ databases">
        <authorList>
            <person name="Vera ALvarez R."/>
            <person name="Arias-Moreno D.M."/>
            <person name="Jimenez-Jacinto V."/>
            <person name="Jimenez-Bremont J.F."/>
            <person name="Swaminathan K."/>
            <person name="Moose S.P."/>
            <person name="Guerrero-Gonzalez M.L."/>
            <person name="Marino-Ramirez L."/>
            <person name="Landsman D."/>
            <person name="Rodriguez-Kessler M."/>
            <person name="Delgado-Sanchez P."/>
        </authorList>
    </citation>
    <scope>NUCLEOTIDE SEQUENCE</scope>
    <source>
        <tissue evidence="1">Cladode</tissue>
    </source>
</reference>
<evidence type="ECO:0000313" key="1">
    <source>
        <dbReference type="EMBL" id="MBA4673557.1"/>
    </source>
</evidence>
<reference evidence="1" key="1">
    <citation type="journal article" date="2013" name="J. Plant Res.">
        <title>Effect of fungi and light on seed germination of three Opuntia species from semiarid lands of central Mexico.</title>
        <authorList>
            <person name="Delgado-Sanchez P."/>
            <person name="Jimenez-Bremont J.F."/>
            <person name="Guerrero-Gonzalez Mde L."/>
            <person name="Flores J."/>
        </authorList>
    </citation>
    <scope>NUCLEOTIDE SEQUENCE</scope>
    <source>
        <tissue evidence="1">Cladode</tissue>
    </source>
</reference>
<sequence length="99" mass="11576">MQFLKRASILTMLGLCVVHGEMSQILIFARSSSGALLYVILCFLKARNPLRKLSTKRHLQMKQPWSLLQRTLVFSSTGVHRHQFMCASPMWRKWVELRM</sequence>
<protein>
    <submittedName>
        <fullName evidence="1">Uncharacterized protein</fullName>
    </submittedName>
</protein>
<dbReference type="AlphaFoldDB" id="A0A7C9ARP2"/>